<dbReference type="KEGG" id="cnc:CNE_BB1p10510"/>
<evidence type="ECO:0000313" key="2">
    <source>
        <dbReference type="Proteomes" id="UP000006798"/>
    </source>
</evidence>
<dbReference type="HOGENOM" id="CLU_2272697_0_0_4"/>
<dbReference type="EMBL" id="CP002879">
    <property type="protein sequence ID" value="AEI82459.1"/>
    <property type="molecule type" value="Genomic_DNA"/>
</dbReference>
<protein>
    <submittedName>
        <fullName evidence="1">Uncharacterized protein</fullName>
    </submittedName>
</protein>
<keyword evidence="1" id="KW-0614">Plasmid</keyword>
<name>F8GUQ5_CUPNN</name>
<accession>F8GUQ5</accession>
<dbReference type="AlphaFoldDB" id="F8GUQ5"/>
<proteinExistence type="predicted"/>
<sequence length="102" mass="10959">MTETTSMTKKSKKSSAPKLFPDDLIDQLLAQVQNKVPSRFSVNQAWPACSRSSWPSVCAGCLCRQRLGPQIPDGGRHVAAAMGAGHPVLRLSAGSAQNHLHH</sequence>
<evidence type="ECO:0000313" key="1">
    <source>
        <dbReference type="EMBL" id="AEI82459.1"/>
    </source>
</evidence>
<organism evidence="1 2">
    <name type="scientific">Cupriavidus necator (strain ATCC 43291 / DSM 13513 / CCUG 52238 / LMG 8453 / N-1)</name>
    <name type="common">Ralstonia eutropha</name>
    <dbReference type="NCBI Taxonomy" id="1042878"/>
    <lineage>
        <taxon>Bacteria</taxon>
        <taxon>Pseudomonadati</taxon>
        <taxon>Pseudomonadota</taxon>
        <taxon>Betaproteobacteria</taxon>
        <taxon>Burkholderiales</taxon>
        <taxon>Burkholderiaceae</taxon>
        <taxon>Cupriavidus</taxon>
    </lineage>
</organism>
<gene>
    <name evidence="1" type="ordered locus">CNE_BB1p10510</name>
</gene>
<dbReference type="Proteomes" id="UP000006798">
    <property type="component" value="Plasmid pBB1"/>
</dbReference>
<geneLocation type="plasmid" evidence="1 2">
    <name>pBB1</name>
</geneLocation>
<reference evidence="1 2" key="1">
    <citation type="journal article" date="2011" name="J. Bacteriol.">
        <title>Complete genome sequence of the type strain Cupriavidus necator N-1.</title>
        <authorList>
            <person name="Poehlein A."/>
            <person name="Kusian B."/>
            <person name="Friedrich B."/>
            <person name="Daniel R."/>
            <person name="Bowien B."/>
        </authorList>
    </citation>
    <scope>NUCLEOTIDE SEQUENCE [LARGE SCALE GENOMIC DNA]</scope>
    <source>
        <strain evidence="2">ATCC 43291 / DSM 13513 / CCUG 52238 / LMG 8453 / N-1</strain>
        <plasmid evidence="1 2">pBB1</plasmid>
    </source>
</reference>